<accession>A0A7N2KQI6</accession>
<dbReference type="Proteomes" id="UP000594261">
    <property type="component" value="Chromosome 1"/>
</dbReference>
<dbReference type="GO" id="GO:0003700">
    <property type="term" value="F:DNA-binding transcription factor activity"/>
    <property type="evidence" value="ECO:0007669"/>
    <property type="project" value="InterPro"/>
</dbReference>
<evidence type="ECO:0000313" key="5">
    <source>
        <dbReference type="Proteomes" id="UP000594261"/>
    </source>
</evidence>
<evidence type="ECO:0000256" key="3">
    <source>
        <dbReference type="ARBA" id="ARBA00023242"/>
    </source>
</evidence>
<dbReference type="EMBL" id="LRBV02000001">
    <property type="status" value="NOT_ANNOTATED_CDS"/>
    <property type="molecule type" value="Genomic_DNA"/>
</dbReference>
<dbReference type="AlphaFoldDB" id="A0A7N2KQI6"/>
<evidence type="ECO:0000256" key="2">
    <source>
        <dbReference type="ARBA" id="ARBA00023163"/>
    </source>
</evidence>
<evidence type="ECO:0000313" key="4">
    <source>
        <dbReference type="EnsemblPlants" id="QL01p047330:mrna:CDS:1"/>
    </source>
</evidence>
<proteinExistence type="predicted"/>
<name>A0A7N2KQI6_QUELO</name>
<reference evidence="4 5" key="1">
    <citation type="journal article" date="2016" name="G3 (Bethesda)">
        <title>First Draft Assembly and Annotation of the Genome of a California Endemic Oak Quercus lobata Nee (Fagaceae).</title>
        <authorList>
            <person name="Sork V.L."/>
            <person name="Fitz-Gibbon S.T."/>
            <person name="Puiu D."/>
            <person name="Crepeau M."/>
            <person name="Gugger P.F."/>
            <person name="Sherman R."/>
            <person name="Stevens K."/>
            <person name="Langley C.H."/>
            <person name="Pellegrini M."/>
            <person name="Salzberg S.L."/>
        </authorList>
    </citation>
    <scope>NUCLEOTIDE SEQUENCE [LARGE SCALE GENOMIC DNA]</scope>
    <source>
        <strain evidence="4 5">cv. SW786</strain>
    </source>
</reference>
<reference evidence="4" key="2">
    <citation type="submission" date="2021-01" db="UniProtKB">
        <authorList>
            <consortium name="EnsemblPlants"/>
        </authorList>
    </citation>
    <scope>IDENTIFICATION</scope>
</reference>
<dbReference type="EnsemblPlants" id="QL01p047330:mrna">
    <property type="protein sequence ID" value="QL01p047330:mrna:CDS:1"/>
    <property type="gene ID" value="QL01p047330"/>
</dbReference>
<dbReference type="InterPro" id="IPR009057">
    <property type="entry name" value="Homeodomain-like_sf"/>
</dbReference>
<dbReference type="SUPFAM" id="SSF46689">
    <property type="entry name" value="Homeodomain-like"/>
    <property type="match status" value="1"/>
</dbReference>
<keyword evidence="2" id="KW-0804">Transcription</keyword>
<dbReference type="Gene3D" id="1.10.10.60">
    <property type="entry name" value="Homeodomain-like"/>
    <property type="match status" value="1"/>
</dbReference>
<sequence length="71" mass="8136">MDDFPKVLCGWSWEENKLFKLALAVAVAVADEEDPDRWEMVAAIVGGKKSAEDMQKWLQYFLNNKIANMMV</sequence>
<dbReference type="OMA" id="QEHYVFL"/>
<keyword evidence="3" id="KW-0539">Nucleus</keyword>
<protein>
    <submittedName>
        <fullName evidence="4">Uncharacterized protein</fullName>
    </submittedName>
</protein>
<dbReference type="InParanoid" id="A0A7N2KQI6"/>
<organism evidence="4 5">
    <name type="scientific">Quercus lobata</name>
    <name type="common">Valley oak</name>
    <dbReference type="NCBI Taxonomy" id="97700"/>
    <lineage>
        <taxon>Eukaryota</taxon>
        <taxon>Viridiplantae</taxon>
        <taxon>Streptophyta</taxon>
        <taxon>Embryophyta</taxon>
        <taxon>Tracheophyta</taxon>
        <taxon>Spermatophyta</taxon>
        <taxon>Magnoliopsida</taxon>
        <taxon>eudicotyledons</taxon>
        <taxon>Gunneridae</taxon>
        <taxon>Pentapetalae</taxon>
        <taxon>rosids</taxon>
        <taxon>fabids</taxon>
        <taxon>Fagales</taxon>
        <taxon>Fagaceae</taxon>
        <taxon>Quercus</taxon>
    </lineage>
</organism>
<keyword evidence="5" id="KW-1185">Reference proteome</keyword>
<keyword evidence="1" id="KW-0805">Transcription regulation</keyword>
<dbReference type="InterPro" id="IPR044636">
    <property type="entry name" value="RADIALIS-like"/>
</dbReference>
<dbReference type="Gramene" id="QL01p047330:mrna">
    <property type="protein sequence ID" value="QL01p047330:mrna:CDS:1"/>
    <property type="gene ID" value="QL01p047330"/>
</dbReference>
<evidence type="ECO:0000256" key="1">
    <source>
        <dbReference type="ARBA" id="ARBA00023015"/>
    </source>
</evidence>
<dbReference type="PANTHER" id="PTHR43952">
    <property type="entry name" value="MYB FAMILY TRANSCRIPTION FACTOR-RELATED"/>
    <property type="match status" value="1"/>
</dbReference>
<dbReference type="PANTHER" id="PTHR43952:SF45">
    <property type="entry name" value="PROTEIN RADIALIS-LIKE 4"/>
    <property type="match status" value="1"/>
</dbReference>